<dbReference type="AlphaFoldDB" id="A0A843TRS9"/>
<dbReference type="InterPro" id="IPR002156">
    <property type="entry name" value="RNaseH_domain"/>
</dbReference>
<evidence type="ECO:0000259" key="1">
    <source>
        <dbReference type="Pfam" id="PF13456"/>
    </source>
</evidence>
<evidence type="ECO:0000313" key="2">
    <source>
        <dbReference type="EMBL" id="MQL73765.1"/>
    </source>
</evidence>
<dbReference type="Gene3D" id="3.30.420.10">
    <property type="entry name" value="Ribonuclease H-like superfamily/Ribonuclease H"/>
    <property type="match status" value="1"/>
</dbReference>
<organism evidence="2 3">
    <name type="scientific">Colocasia esculenta</name>
    <name type="common">Wild taro</name>
    <name type="synonym">Arum esculentum</name>
    <dbReference type="NCBI Taxonomy" id="4460"/>
    <lineage>
        <taxon>Eukaryota</taxon>
        <taxon>Viridiplantae</taxon>
        <taxon>Streptophyta</taxon>
        <taxon>Embryophyta</taxon>
        <taxon>Tracheophyta</taxon>
        <taxon>Spermatophyta</taxon>
        <taxon>Magnoliopsida</taxon>
        <taxon>Liliopsida</taxon>
        <taxon>Araceae</taxon>
        <taxon>Aroideae</taxon>
        <taxon>Colocasieae</taxon>
        <taxon>Colocasia</taxon>
    </lineage>
</organism>
<dbReference type="CDD" id="cd06222">
    <property type="entry name" value="RNase_H_like"/>
    <property type="match status" value="1"/>
</dbReference>
<accession>A0A843TRS9</accession>
<dbReference type="SUPFAM" id="SSF53098">
    <property type="entry name" value="Ribonuclease H-like"/>
    <property type="match status" value="1"/>
</dbReference>
<dbReference type="EMBL" id="NMUH01000179">
    <property type="protein sequence ID" value="MQL73765.1"/>
    <property type="molecule type" value="Genomic_DNA"/>
</dbReference>
<protein>
    <recommendedName>
        <fullName evidence="1">RNase H type-1 domain-containing protein</fullName>
    </recommendedName>
</protein>
<keyword evidence="3" id="KW-1185">Reference proteome</keyword>
<dbReference type="PANTHER" id="PTHR47723:SF19">
    <property type="entry name" value="POLYNUCLEOTIDYL TRANSFERASE, RIBONUCLEASE H-LIKE SUPERFAMILY PROTEIN"/>
    <property type="match status" value="1"/>
</dbReference>
<dbReference type="GO" id="GO:0004523">
    <property type="term" value="F:RNA-DNA hybrid ribonuclease activity"/>
    <property type="evidence" value="ECO:0007669"/>
    <property type="project" value="InterPro"/>
</dbReference>
<sequence length="232" mass="24941">MHGTSAIPGLAPLEGDNLNNLHAAFVGKQKSQPARDEGVSTRGGVHRLASSQYTGAAPLKANLPDEVWQRMPNKTCSINQAFTDLDSIHLQTAVPLPWLTVLRQAGTANDSLKIKLPKVIRWLCPPPGRLKLNVDGAFKPAGAAGGGGILRDQKGVMSFAFAQAYHSLNSNLESEAFALRDGIKICCIKGIQDVLVEIDSQSSTHSFWPAVLPMGFTMYLARCSDHSTTDHS</sequence>
<dbReference type="InterPro" id="IPR012337">
    <property type="entry name" value="RNaseH-like_sf"/>
</dbReference>
<dbReference type="InterPro" id="IPR044730">
    <property type="entry name" value="RNase_H-like_dom_plant"/>
</dbReference>
<dbReference type="Proteomes" id="UP000652761">
    <property type="component" value="Unassembled WGS sequence"/>
</dbReference>
<reference evidence="2" key="1">
    <citation type="submission" date="2017-07" db="EMBL/GenBank/DDBJ databases">
        <title>Taro Niue Genome Assembly and Annotation.</title>
        <authorList>
            <person name="Atibalentja N."/>
            <person name="Keating K."/>
            <person name="Fields C.J."/>
        </authorList>
    </citation>
    <scope>NUCLEOTIDE SEQUENCE</scope>
    <source>
        <strain evidence="2">Niue_2</strain>
        <tissue evidence="2">Leaf</tissue>
    </source>
</reference>
<proteinExistence type="predicted"/>
<name>A0A843TRS9_COLES</name>
<dbReference type="GO" id="GO:0003676">
    <property type="term" value="F:nucleic acid binding"/>
    <property type="evidence" value="ECO:0007669"/>
    <property type="project" value="InterPro"/>
</dbReference>
<dbReference type="InterPro" id="IPR036397">
    <property type="entry name" value="RNaseH_sf"/>
</dbReference>
<dbReference type="PANTHER" id="PTHR47723">
    <property type="entry name" value="OS05G0353850 PROTEIN"/>
    <property type="match status" value="1"/>
</dbReference>
<feature type="domain" description="RNase H type-1" evidence="1">
    <location>
        <begin position="133"/>
        <end position="203"/>
    </location>
</feature>
<dbReference type="Pfam" id="PF13456">
    <property type="entry name" value="RVT_3"/>
    <property type="match status" value="1"/>
</dbReference>
<dbReference type="InterPro" id="IPR053151">
    <property type="entry name" value="RNase_H-like"/>
</dbReference>
<comment type="caution">
    <text evidence="2">The sequence shown here is derived from an EMBL/GenBank/DDBJ whole genome shotgun (WGS) entry which is preliminary data.</text>
</comment>
<gene>
    <name evidence="2" type="ORF">Taro_006111</name>
</gene>
<evidence type="ECO:0000313" key="3">
    <source>
        <dbReference type="Proteomes" id="UP000652761"/>
    </source>
</evidence>